<dbReference type="Pfam" id="PF01712">
    <property type="entry name" value="dNK"/>
    <property type="match status" value="1"/>
</dbReference>
<dbReference type="SUPFAM" id="SSF52540">
    <property type="entry name" value="P-loop containing nucleoside triphosphate hydrolases"/>
    <property type="match status" value="1"/>
</dbReference>
<dbReference type="STRING" id="1802055.A3A74_00670"/>
<protein>
    <recommendedName>
        <fullName evidence="3">Deoxynucleoside kinase domain-containing protein</fullName>
    </recommendedName>
</protein>
<dbReference type="EMBL" id="MGAF01000048">
    <property type="protein sequence ID" value="OGK39518.1"/>
    <property type="molecule type" value="Genomic_DNA"/>
</dbReference>
<dbReference type="InterPro" id="IPR050566">
    <property type="entry name" value="Deoxyribonucleoside_kinase"/>
</dbReference>
<evidence type="ECO:0000313" key="5">
    <source>
        <dbReference type="Proteomes" id="UP000179270"/>
    </source>
</evidence>
<dbReference type="PANTHER" id="PTHR10513">
    <property type="entry name" value="DEOXYNUCLEOSIDE KINASE"/>
    <property type="match status" value="1"/>
</dbReference>
<dbReference type="GO" id="GO:0005524">
    <property type="term" value="F:ATP binding"/>
    <property type="evidence" value="ECO:0007669"/>
    <property type="project" value="UniProtKB-KW"/>
</dbReference>
<evidence type="ECO:0000256" key="1">
    <source>
        <dbReference type="PIRSR" id="PIRSR000705-1"/>
    </source>
</evidence>
<dbReference type="GO" id="GO:0005737">
    <property type="term" value="C:cytoplasm"/>
    <property type="evidence" value="ECO:0007669"/>
    <property type="project" value="TreeGrafter"/>
</dbReference>
<evidence type="ECO:0000313" key="4">
    <source>
        <dbReference type="EMBL" id="OGK39518.1"/>
    </source>
</evidence>
<dbReference type="PIRSF" id="PIRSF000705">
    <property type="entry name" value="DNK"/>
    <property type="match status" value="1"/>
</dbReference>
<dbReference type="InterPro" id="IPR027417">
    <property type="entry name" value="P-loop_NTPase"/>
</dbReference>
<dbReference type="AlphaFoldDB" id="A0A1F7I817"/>
<feature type="binding site" evidence="2">
    <location>
        <begin position="17"/>
        <end position="25"/>
    </location>
    <ligand>
        <name>ATP</name>
        <dbReference type="ChEBI" id="CHEBI:30616"/>
    </ligand>
</feature>
<dbReference type="InterPro" id="IPR002624">
    <property type="entry name" value="DCK/DGK"/>
</dbReference>
<evidence type="ECO:0000259" key="3">
    <source>
        <dbReference type="Pfam" id="PF01712"/>
    </source>
</evidence>
<name>A0A1F7I817_9BACT</name>
<keyword evidence="2" id="KW-0067">ATP-binding</keyword>
<dbReference type="PANTHER" id="PTHR10513:SF35">
    <property type="entry name" value="DEOXYADENOSINE KINASE"/>
    <property type="match status" value="1"/>
</dbReference>
<comment type="caution">
    <text evidence="4">The sequence shown here is derived from an EMBL/GenBank/DDBJ whole genome shotgun (WGS) entry which is preliminary data.</text>
</comment>
<gene>
    <name evidence="4" type="ORF">A3A74_00670</name>
</gene>
<accession>A0A1F7I817</accession>
<reference evidence="4 5" key="1">
    <citation type="journal article" date="2016" name="Nat. Commun.">
        <title>Thousands of microbial genomes shed light on interconnected biogeochemical processes in an aquifer system.</title>
        <authorList>
            <person name="Anantharaman K."/>
            <person name="Brown C.T."/>
            <person name="Hug L.A."/>
            <person name="Sharon I."/>
            <person name="Castelle C.J."/>
            <person name="Probst A.J."/>
            <person name="Thomas B.C."/>
            <person name="Singh A."/>
            <person name="Wilkins M.J."/>
            <person name="Karaoz U."/>
            <person name="Brodie E.L."/>
            <person name="Williams K.H."/>
            <person name="Hubbard S.S."/>
            <person name="Banfield J.F."/>
        </authorList>
    </citation>
    <scope>NUCLEOTIDE SEQUENCE [LARGE SCALE GENOMIC DNA]</scope>
</reference>
<dbReference type="GO" id="GO:0019136">
    <property type="term" value="F:deoxynucleoside kinase activity"/>
    <property type="evidence" value="ECO:0007669"/>
    <property type="project" value="InterPro"/>
</dbReference>
<sequence length="228" mass="27047">MESKADFAKNYSLEIVGSVASGKTTLAKMLSRYSNLQYFNTDLYTSNPFLKLYPKNRKKWSFITGLQFSYQRSQRIKSLIEILKRRPIVLDQGFDMGLYVYSKNCFLQGEMIMEEWKLLEKLHGMFMKKLPSIKISILLNIPEAEITKRIMKRGRTHEKNYLGSYIQQLNNMLLDYKGMLYKRNLRETIITYDQLNNNFQYLGKKNDKLTFLVKKALNSLNKKYEYSR</sequence>
<feature type="binding site" evidence="2">
    <location>
        <begin position="149"/>
        <end position="153"/>
    </location>
    <ligand>
        <name>ATP</name>
        <dbReference type="ChEBI" id="CHEBI:30616"/>
    </ligand>
</feature>
<feature type="active site" description="Proton acceptor" evidence="1">
    <location>
        <position position="91"/>
    </location>
</feature>
<dbReference type="Proteomes" id="UP000179270">
    <property type="component" value="Unassembled WGS sequence"/>
</dbReference>
<organism evidence="4 5">
    <name type="scientific">Candidatus Roizmanbacteria bacterium RIFCSPLOWO2_01_FULL_35_13</name>
    <dbReference type="NCBI Taxonomy" id="1802055"/>
    <lineage>
        <taxon>Bacteria</taxon>
        <taxon>Candidatus Roizmaniibacteriota</taxon>
    </lineage>
</organism>
<evidence type="ECO:0000256" key="2">
    <source>
        <dbReference type="PIRSR" id="PIRSR000705-3"/>
    </source>
</evidence>
<dbReference type="InterPro" id="IPR031314">
    <property type="entry name" value="DNK_dom"/>
</dbReference>
<feature type="domain" description="Deoxynucleoside kinase" evidence="3">
    <location>
        <begin position="15"/>
        <end position="214"/>
    </location>
</feature>
<keyword evidence="2" id="KW-0547">Nucleotide-binding</keyword>
<proteinExistence type="predicted"/>
<dbReference type="Gene3D" id="3.40.50.300">
    <property type="entry name" value="P-loop containing nucleotide triphosphate hydrolases"/>
    <property type="match status" value="1"/>
</dbReference>